<evidence type="ECO:0000313" key="2">
    <source>
        <dbReference type="Proteomes" id="UP001153269"/>
    </source>
</evidence>
<proteinExistence type="predicted"/>
<comment type="caution">
    <text evidence="1">The sequence shown here is derived from an EMBL/GenBank/DDBJ whole genome shotgun (WGS) entry which is preliminary data.</text>
</comment>
<organism evidence="1 2">
    <name type="scientific">Pleuronectes platessa</name>
    <name type="common">European plaice</name>
    <dbReference type="NCBI Taxonomy" id="8262"/>
    <lineage>
        <taxon>Eukaryota</taxon>
        <taxon>Metazoa</taxon>
        <taxon>Chordata</taxon>
        <taxon>Craniata</taxon>
        <taxon>Vertebrata</taxon>
        <taxon>Euteleostomi</taxon>
        <taxon>Actinopterygii</taxon>
        <taxon>Neopterygii</taxon>
        <taxon>Teleostei</taxon>
        <taxon>Neoteleostei</taxon>
        <taxon>Acanthomorphata</taxon>
        <taxon>Carangaria</taxon>
        <taxon>Pleuronectiformes</taxon>
        <taxon>Pleuronectoidei</taxon>
        <taxon>Pleuronectidae</taxon>
        <taxon>Pleuronectes</taxon>
    </lineage>
</organism>
<evidence type="ECO:0000313" key="1">
    <source>
        <dbReference type="EMBL" id="CAB1448986.1"/>
    </source>
</evidence>
<gene>
    <name evidence="1" type="ORF">PLEPLA_LOCUS36636</name>
</gene>
<sequence>MLLAAERSSPELSLRCSRLHVRIRTVSPRGGEPGQTRVWSYGSPRGLDSAPVQMQAEICHHARSSNTAREVTISSYNSACGARKQSALEGWVGSAEVMVDL</sequence>
<dbReference type="EMBL" id="CADEAL010003995">
    <property type="protein sequence ID" value="CAB1448986.1"/>
    <property type="molecule type" value="Genomic_DNA"/>
</dbReference>
<keyword evidence="2" id="KW-1185">Reference proteome</keyword>
<dbReference type="Proteomes" id="UP001153269">
    <property type="component" value="Unassembled WGS sequence"/>
</dbReference>
<dbReference type="AlphaFoldDB" id="A0A9N7VAV0"/>
<accession>A0A9N7VAV0</accession>
<name>A0A9N7VAV0_PLEPL</name>
<reference evidence="1" key="1">
    <citation type="submission" date="2020-03" db="EMBL/GenBank/DDBJ databases">
        <authorList>
            <person name="Weist P."/>
        </authorList>
    </citation>
    <scope>NUCLEOTIDE SEQUENCE</scope>
</reference>
<protein>
    <submittedName>
        <fullName evidence="1">Uncharacterized protein</fullName>
    </submittedName>
</protein>